<proteinExistence type="predicted"/>
<sequence>MRGHYCFDAQTVFCYVLSAQSYNHFLTIRAKFQKEEIYTP</sequence>
<reference evidence="1" key="1">
    <citation type="journal article" date="2021" name="Microb. Physiol.">
        <title>Proteogenomic Insights into the Physiology of Marine, Sulfate-Reducing, Filamentous Desulfonema limicola and Desulfonema magnum.</title>
        <authorList>
            <person name="Schnaars V."/>
            <person name="Wohlbrand L."/>
            <person name="Scheve S."/>
            <person name="Hinrichs C."/>
            <person name="Reinhardt R."/>
            <person name="Rabus R."/>
        </authorList>
    </citation>
    <scope>NUCLEOTIDE SEQUENCE</scope>
    <source>
        <strain evidence="1">4be13</strain>
    </source>
</reference>
<dbReference type="AlphaFoldDB" id="A0A975BNI8"/>
<dbReference type="KEGG" id="dmm:dnm_048480"/>
<gene>
    <name evidence="1" type="ORF">dnm_048480</name>
</gene>
<keyword evidence="2" id="KW-1185">Reference proteome</keyword>
<evidence type="ECO:0000313" key="1">
    <source>
        <dbReference type="EMBL" id="QTA88801.1"/>
    </source>
</evidence>
<name>A0A975BNI8_9BACT</name>
<evidence type="ECO:0000313" key="2">
    <source>
        <dbReference type="Proteomes" id="UP000663722"/>
    </source>
</evidence>
<organism evidence="1 2">
    <name type="scientific">Desulfonema magnum</name>
    <dbReference type="NCBI Taxonomy" id="45655"/>
    <lineage>
        <taxon>Bacteria</taxon>
        <taxon>Pseudomonadati</taxon>
        <taxon>Thermodesulfobacteriota</taxon>
        <taxon>Desulfobacteria</taxon>
        <taxon>Desulfobacterales</taxon>
        <taxon>Desulfococcaceae</taxon>
        <taxon>Desulfonema</taxon>
    </lineage>
</organism>
<protein>
    <submittedName>
        <fullName evidence="1">Uncharacterized protein</fullName>
    </submittedName>
</protein>
<dbReference type="Proteomes" id="UP000663722">
    <property type="component" value="Chromosome"/>
</dbReference>
<accession>A0A975BNI8</accession>
<dbReference type="EMBL" id="CP061800">
    <property type="protein sequence ID" value="QTA88801.1"/>
    <property type="molecule type" value="Genomic_DNA"/>
</dbReference>